<evidence type="ECO:0000313" key="3">
    <source>
        <dbReference type="Proteomes" id="UP000017148"/>
    </source>
</evidence>
<gene>
    <name evidence="2" type="ORF">CALK_0391</name>
</gene>
<evidence type="ECO:0000313" key="2">
    <source>
        <dbReference type="EMBL" id="ERP38904.1"/>
    </source>
</evidence>
<dbReference type="EMBL" id="ASJR01000003">
    <property type="protein sequence ID" value="ERP38904.1"/>
    <property type="molecule type" value="Genomic_DNA"/>
</dbReference>
<dbReference type="InterPro" id="IPR016181">
    <property type="entry name" value="Acyl_CoA_acyltransferase"/>
</dbReference>
<dbReference type="PROSITE" id="PS51186">
    <property type="entry name" value="GNAT"/>
    <property type="match status" value="1"/>
</dbReference>
<comment type="caution">
    <text evidence="2">The sequence shown here is derived from an EMBL/GenBank/DDBJ whole genome shotgun (WGS) entry which is preliminary data.</text>
</comment>
<evidence type="ECO:0000259" key="1">
    <source>
        <dbReference type="PROSITE" id="PS51186"/>
    </source>
</evidence>
<dbReference type="Proteomes" id="UP000017148">
    <property type="component" value="Unassembled WGS sequence"/>
</dbReference>
<protein>
    <submittedName>
        <fullName evidence="2">GCN5-related N-acetyltransferase</fullName>
    </submittedName>
</protein>
<dbReference type="eggNOG" id="COG0456">
    <property type="taxonomic scope" value="Bacteria"/>
</dbReference>
<dbReference type="InterPro" id="IPR000182">
    <property type="entry name" value="GNAT_dom"/>
</dbReference>
<dbReference type="STRING" id="1313304.CALK_0391"/>
<dbReference type="SUPFAM" id="SSF55729">
    <property type="entry name" value="Acyl-CoA N-acyltransferases (Nat)"/>
    <property type="match status" value="1"/>
</dbReference>
<reference evidence="2 3" key="1">
    <citation type="journal article" date="2013" name="Environ. Microbiol.">
        <title>Genome analysis of Chitinivibrio alkaliphilus gen. nov., sp. nov., a novel extremely haloalkaliphilic anaerobic chitinolytic bacterium from the candidate phylum Termite Group 3.</title>
        <authorList>
            <person name="Sorokin D.Y."/>
            <person name="Gumerov V.M."/>
            <person name="Rakitin A.L."/>
            <person name="Beletsky A.V."/>
            <person name="Damste J.S."/>
            <person name="Muyzer G."/>
            <person name="Mardanov A.V."/>
            <person name="Ravin N.V."/>
        </authorList>
    </citation>
    <scope>NUCLEOTIDE SEQUENCE [LARGE SCALE GENOMIC DNA]</scope>
    <source>
        <strain evidence="2 3">ACht1</strain>
    </source>
</reference>
<dbReference type="OrthoDB" id="7678938at2"/>
<name>U7D938_9BACT</name>
<proteinExistence type="predicted"/>
<keyword evidence="3" id="KW-1185">Reference proteome</keyword>
<feature type="domain" description="N-acetyltransferase" evidence="1">
    <location>
        <begin position="3"/>
        <end position="158"/>
    </location>
</feature>
<dbReference type="CDD" id="cd04301">
    <property type="entry name" value="NAT_SF"/>
    <property type="match status" value="1"/>
</dbReference>
<organism evidence="2 3">
    <name type="scientific">Chitinivibrio alkaliphilus ACht1</name>
    <dbReference type="NCBI Taxonomy" id="1313304"/>
    <lineage>
        <taxon>Bacteria</taxon>
        <taxon>Pseudomonadati</taxon>
        <taxon>Fibrobacterota</taxon>
        <taxon>Chitinivibrionia</taxon>
        <taxon>Chitinivibrionales</taxon>
        <taxon>Chitinivibrionaceae</taxon>
        <taxon>Chitinivibrio</taxon>
    </lineage>
</organism>
<dbReference type="GO" id="GO:0016747">
    <property type="term" value="F:acyltransferase activity, transferring groups other than amino-acyl groups"/>
    <property type="evidence" value="ECO:0007669"/>
    <property type="project" value="InterPro"/>
</dbReference>
<accession>U7D938</accession>
<dbReference type="Pfam" id="PF00583">
    <property type="entry name" value="Acetyltransf_1"/>
    <property type="match status" value="1"/>
</dbReference>
<dbReference type="RefSeq" id="WP_022635932.1">
    <property type="nucleotide sequence ID" value="NZ_ASJR01000003.1"/>
</dbReference>
<dbReference type="AlphaFoldDB" id="U7D938"/>
<keyword evidence="2" id="KW-0808">Transferase</keyword>
<sequence length="159" mass="18238">MNITITYLARHPHHIIPLGEEIYRQWETMYTERGESQEQVITKVRQRAVEGKIPCTIIAVVDSVLAGSITLKENDFATRPDLSPWIAGVFVCPQFRGQKISEKLITHAEKLLWEDFNIPRVYLYTGSAEGLYAKLGYSVHERIATPQKEIVIMEKELKP</sequence>
<dbReference type="Gene3D" id="3.40.630.30">
    <property type="match status" value="1"/>
</dbReference>